<evidence type="ECO:0000256" key="1">
    <source>
        <dbReference type="SAM" id="Phobius"/>
    </source>
</evidence>
<sequence length="306" mass="34782">MFIKKVAAFMLTDTGKKVSYITAAALSSGALCASYLPHTLLLGEYKKLVQLYKNGLSVPLTKEIESRFQKVLEILEIDPVDRHLYKPFHVVGFDVMSAGSSFSKDGVIIGLPINFSYDNPSTIDRTKMRINHETIIWETEPAQNLLKSLVLSENAQLYAMAREVLHRQTPKPLIDTALNANLVISTYAICRTLNEKFNFYDRPLSLRFGMYSLVALFSIGFYVMLKDVTQVYYEGKVDKELKKKNKIFLEGGKEFYSKLLERNKALRQLLGKEGETLYSVLGNENSLFRNKHIPLVQRLSAFESKA</sequence>
<keyword evidence="1 2" id="KW-0812">Transmembrane</keyword>
<reference evidence="2" key="1">
    <citation type="submission" date="2025-08" db="UniProtKB">
        <authorList>
            <consortium name="RefSeq"/>
        </authorList>
    </citation>
    <scope>IDENTIFICATION</scope>
    <source>
        <tissue evidence="2">Whole insect</tissue>
    </source>
</reference>
<dbReference type="OrthoDB" id="110174at2759"/>
<dbReference type="GO" id="GO:0016020">
    <property type="term" value="C:membrane"/>
    <property type="evidence" value="ECO:0007669"/>
    <property type="project" value="TreeGrafter"/>
</dbReference>
<organism evidence="2">
    <name type="scientific">Diabrotica virgifera virgifera</name>
    <name type="common">western corn rootworm</name>
    <dbReference type="NCBI Taxonomy" id="50390"/>
    <lineage>
        <taxon>Eukaryota</taxon>
        <taxon>Metazoa</taxon>
        <taxon>Ecdysozoa</taxon>
        <taxon>Arthropoda</taxon>
        <taxon>Hexapoda</taxon>
        <taxon>Insecta</taxon>
        <taxon>Pterygota</taxon>
        <taxon>Neoptera</taxon>
        <taxon>Endopterygota</taxon>
        <taxon>Coleoptera</taxon>
        <taxon>Polyphaga</taxon>
        <taxon>Cucujiformia</taxon>
        <taxon>Chrysomeloidea</taxon>
        <taxon>Chrysomelidae</taxon>
        <taxon>Galerucinae</taxon>
        <taxon>Diabroticina</taxon>
        <taxon>Diabroticites</taxon>
        <taxon>Diabrotica</taxon>
    </lineage>
</organism>
<keyword evidence="1" id="KW-0472">Membrane</keyword>
<dbReference type="InParanoid" id="A0A6P7GGL6"/>
<protein>
    <submittedName>
        <fullName evidence="2">Transmembrane protein 177 isoform X1</fullName>
    </submittedName>
</protein>
<dbReference type="AlphaFoldDB" id="A0A6P7GGL6"/>
<dbReference type="RefSeq" id="XP_028143060.1">
    <property type="nucleotide sequence ID" value="XM_028287259.1"/>
</dbReference>
<dbReference type="PANTHER" id="PTHR21824:SF4">
    <property type="entry name" value="TRANSMEMBRANE PROTEIN 177"/>
    <property type="match status" value="1"/>
</dbReference>
<accession>A0A6P7GGL6</accession>
<proteinExistence type="predicted"/>
<dbReference type="PANTHER" id="PTHR21824">
    <property type="entry name" value="TRANSMEMBRANE PROTEIN 177"/>
    <property type="match status" value="1"/>
</dbReference>
<dbReference type="KEGG" id="dvv:114336866"/>
<dbReference type="FunCoup" id="A0A6P7GGL6">
    <property type="interactions" value="392"/>
</dbReference>
<feature type="transmembrane region" description="Helical" evidence="1">
    <location>
        <begin position="204"/>
        <end position="225"/>
    </location>
</feature>
<dbReference type="InterPro" id="IPR026620">
    <property type="entry name" value="TMEM177"/>
</dbReference>
<keyword evidence="1" id="KW-1133">Transmembrane helix</keyword>
<evidence type="ECO:0000313" key="2">
    <source>
        <dbReference type="RefSeq" id="XP_028143060.1"/>
    </source>
</evidence>
<gene>
    <name evidence="2" type="primary">LOC114336866</name>
</gene>
<feature type="transmembrane region" description="Helical" evidence="1">
    <location>
        <begin position="20"/>
        <end position="43"/>
    </location>
</feature>
<name>A0A6P7GGL6_DIAVI</name>